<dbReference type="OrthoDB" id="2248459at2759"/>
<dbReference type="InterPro" id="IPR000300">
    <property type="entry name" value="IPPc"/>
</dbReference>
<accession>D8LNW0</accession>
<evidence type="ECO:0000313" key="5">
    <source>
        <dbReference type="Proteomes" id="UP000002630"/>
    </source>
</evidence>
<dbReference type="GO" id="GO:0046856">
    <property type="term" value="P:phosphatidylinositol dephosphorylation"/>
    <property type="evidence" value="ECO:0007669"/>
    <property type="project" value="InterPro"/>
</dbReference>
<evidence type="ECO:0000256" key="2">
    <source>
        <dbReference type="SAM" id="SignalP"/>
    </source>
</evidence>
<feature type="region of interest" description="Disordered" evidence="1">
    <location>
        <begin position="305"/>
        <end position="326"/>
    </location>
</feature>
<dbReference type="eggNOG" id="KOG0565">
    <property type="taxonomic scope" value="Eukaryota"/>
</dbReference>
<dbReference type="EMBL" id="FN649760">
    <property type="protein sequence ID" value="CBN78320.1"/>
    <property type="molecule type" value="Genomic_DNA"/>
</dbReference>
<evidence type="ECO:0000256" key="1">
    <source>
        <dbReference type="SAM" id="MobiDB-lite"/>
    </source>
</evidence>
<feature type="compositionally biased region" description="Basic and acidic residues" evidence="1">
    <location>
        <begin position="305"/>
        <end position="320"/>
    </location>
</feature>
<reference evidence="4 5" key="1">
    <citation type="journal article" date="2010" name="Nature">
        <title>The Ectocarpus genome and the independent evolution of multicellularity in brown algae.</title>
        <authorList>
            <person name="Cock J.M."/>
            <person name="Sterck L."/>
            <person name="Rouze P."/>
            <person name="Scornet D."/>
            <person name="Allen A.E."/>
            <person name="Amoutzias G."/>
            <person name="Anthouard V."/>
            <person name="Artiguenave F."/>
            <person name="Aury J.M."/>
            <person name="Badger J.H."/>
            <person name="Beszteri B."/>
            <person name="Billiau K."/>
            <person name="Bonnet E."/>
            <person name="Bothwell J.H."/>
            <person name="Bowler C."/>
            <person name="Boyen C."/>
            <person name="Brownlee C."/>
            <person name="Carrano C.J."/>
            <person name="Charrier B."/>
            <person name="Cho G.Y."/>
            <person name="Coelho S.M."/>
            <person name="Collen J."/>
            <person name="Corre E."/>
            <person name="Da Silva C."/>
            <person name="Delage L."/>
            <person name="Delaroque N."/>
            <person name="Dittami S.M."/>
            <person name="Doulbeau S."/>
            <person name="Elias M."/>
            <person name="Farnham G."/>
            <person name="Gachon C.M."/>
            <person name="Gschloessl B."/>
            <person name="Heesch S."/>
            <person name="Jabbari K."/>
            <person name="Jubin C."/>
            <person name="Kawai H."/>
            <person name="Kimura K."/>
            <person name="Kloareg B."/>
            <person name="Kupper F.C."/>
            <person name="Lang D."/>
            <person name="Le Bail A."/>
            <person name="Leblanc C."/>
            <person name="Lerouge P."/>
            <person name="Lohr M."/>
            <person name="Lopez P.J."/>
            <person name="Martens C."/>
            <person name="Maumus F."/>
            <person name="Michel G."/>
            <person name="Miranda-Saavedra D."/>
            <person name="Morales J."/>
            <person name="Moreau H."/>
            <person name="Motomura T."/>
            <person name="Nagasato C."/>
            <person name="Napoli C.A."/>
            <person name="Nelson D.R."/>
            <person name="Nyvall-Collen P."/>
            <person name="Peters A.F."/>
            <person name="Pommier C."/>
            <person name="Potin P."/>
            <person name="Poulain J."/>
            <person name="Quesneville H."/>
            <person name="Read B."/>
            <person name="Rensing S.A."/>
            <person name="Ritter A."/>
            <person name="Rousvoal S."/>
            <person name="Samanta M."/>
            <person name="Samson G."/>
            <person name="Schroeder D.C."/>
            <person name="Segurens B."/>
            <person name="Strittmatter M."/>
            <person name="Tonon T."/>
            <person name="Tregear J.W."/>
            <person name="Valentin K."/>
            <person name="von Dassow P."/>
            <person name="Yamagishi T."/>
            <person name="Van de Peer Y."/>
            <person name="Wincker P."/>
        </authorList>
    </citation>
    <scope>NUCLEOTIDE SEQUENCE [LARGE SCALE GENOMIC DNA]</scope>
    <source>
        <strain evidence="5">Ec32 / CCAP1310/4</strain>
    </source>
</reference>
<dbReference type="PANTHER" id="PTHR11200:SF300">
    <property type="entry name" value="TYPE II INOSITOL 1,4,5-TRISPHOSPHATE 5-PHOSPHATASE"/>
    <property type="match status" value="1"/>
</dbReference>
<dbReference type="SUPFAM" id="SSF56219">
    <property type="entry name" value="DNase I-like"/>
    <property type="match status" value="1"/>
</dbReference>
<protein>
    <recommendedName>
        <fullName evidence="3">Inositol polyphosphate-related phosphatase domain-containing protein</fullName>
    </recommendedName>
</protein>
<dbReference type="InterPro" id="IPR046985">
    <property type="entry name" value="IP5"/>
</dbReference>
<organism evidence="4 5">
    <name type="scientific">Ectocarpus siliculosus</name>
    <name type="common">Brown alga</name>
    <name type="synonym">Conferva siliculosa</name>
    <dbReference type="NCBI Taxonomy" id="2880"/>
    <lineage>
        <taxon>Eukaryota</taxon>
        <taxon>Sar</taxon>
        <taxon>Stramenopiles</taxon>
        <taxon>Ochrophyta</taxon>
        <taxon>PX clade</taxon>
        <taxon>Phaeophyceae</taxon>
        <taxon>Ectocarpales</taxon>
        <taxon>Ectocarpaceae</taxon>
        <taxon>Ectocarpus</taxon>
    </lineage>
</organism>
<sequence>MCFLLVVAAAASLILSLPTASGAGAKPGAAASMKRPGREGSDEDNSVEVCVLTWNLAEESPPADDLEFLRQATRETDLVAVGVQEIENLKPRRNEGGRTREWRRLLMRTLGRDFVRVGHHAMGAVQLTLFARREVLDRVKVIKLTEVVCGVGNVLQNKGGIGAYVRVDRTTFLFVAAHLAAHQGKVEERNAGYWRIATTLDQEIPPAWVTHASRKRAKRAKAAAAAAAVAAAATSTQESEEDGEQPSPPVPRLPGGRGGPPAPPQGPFGDRVDRVFFFGDLNYRVDLSREDLELGVVSICGRRRAAEGAGEGKGEREAGGRFRPGITYPGTGDLDSLLDFDQLTLARSRGAAFKGLSEARVTFEPSYKYDKGSQHFDTSRKMRPPAWTDRILFSPAGPLGVSSLAYTSVPGSCHSDHRPVYAKFRVRLSD</sequence>
<dbReference type="Pfam" id="PF22669">
    <property type="entry name" value="Exo_endo_phos2"/>
    <property type="match status" value="2"/>
</dbReference>
<keyword evidence="2" id="KW-0732">Signal</keyword>
<keyword evidence="5" id="KW-1185">Reference proteome</keyword>
<feature type="domain" description="Inositol polyphosphate-related phosphatase" evidence="3">
    <location>
        <begin position="45"/>
        <end position="430"/>
    </location>
</feature>
<evidence type="ECO:0000259" key="3">
    <source>
        <dbReference type="SMART" id="SM00128"/>
    </source>
</evidence>
<evidence type="ECO:0000313" key="4">
    <source>
        <dbReference type="EMBL" id="CBN78320.1"/>
    </source>
</evidence>
<dbReference type="SMART" id="SM00128">
    <property type="entry name" value="IPPc"/>
    <property type="match status" value="1"/>
</dbReference>
<dbReference type="PANTHER" id="PTHR11200">
    <property type="entry name" value="INOSITOL 5-PHOSPHATASE"/>
    <property type="match status" value="1"/>
</dbReference>
<dbReference type="GO" id="GO:0004439">
    <property type="term" value="F:phosphatidylinositol-4,5-bisphosphate 5-phosphatase activity"/>
    <property type="evidence" value="ECO:0007669"/>
    <property type="project" value="TreeGrafter"/>
</dbReference>
<dbReference type="InterPro" id="IPR036691">
    <property type="entry name" value="Endo/exonu/phosph_ase_sf"/>
</dbReference>
<dbReference type="Gene3D" id="3.60.10.10">
    <property type="entry name" value="Endonuclease/exonuclease/phosphatase"/>
    <property type="match status" value="1"/>
</dbReference>
<proteinExistence type="predicted"/>
<dbReference type="InParanoid" id="D8LNW0"/>
<feature type="region of interest" description="Disordered" evidence="1">
    <location>
        <begin position="22"/>
        <end position="43"/>
    </location>
</feature>
<name>D8LNW0_ECTSI</name>
<dbReference type="AlphaFoldDB" id="D8LNW0"/>
<dbReference type="Proteomes" id="UP000002630">
    <property type="component" value="Unassembled WGS sequence"/>
</dbReference>
<feature type="chain" id="PRO_5003117330" description="Inositol polyphosphate-related phosphatase domain-containing protein" evidence="2">
    <location>
        <begin position="17"/>
        <end position="430"/>
    </location>
</feature>
<feature type="compositionally biased region" description="Low complexity" evidence="1">
    <location>
        <begin position="22"/>
        <end position="32"/>
    </location>
</feature>
<feature type="signal peptide" evidence="2">
    <location>
        <begin position="1"/>
        <end position="16"/>
    </location>
</feature>
<gene>
    <name evidence="4" type="ORF">Esi_0005_0243</name>
</gene>
<dbReference type="STRING" id="2880.D8LNW0"/>
<feature type="region of interest" description="Disordered" evidence="1">
    <location>
        <begin position="229"/>
        <end position="269"/>
    </location>
</feature>